<feature type="region of interest" description="Disordered" evidence="1">
    <location>
        <begin position="111"/>
        <end position="142"/>
    </location>
</feature>
<gene>
    <name evidence="2" type="ORF">ILUMI_07200</name>
</gene>
<reference evidence="2" key="1">
    <citation type="submission" date="2019-08" db="EMBL/GenBank/DDBJ databases">
        <title>The genome of the North American firefly Photinus pyralis.</title>
        <authorList>
            <consortium name="Photinus pyralis genome working group"/>
            <person name="Fallon T.R."/>
            <person name="Sander Lower S.E."/>
            <person name="Weng J.-K."/>
        </authorList>
    </citation>
    <scope>NUCLEOTIDE SEQUENCE</scope>
    <source>
        <strain evidence="2">TRF0915ILg1</strain>
        <tissue evidence="2">Whole body</tissue>
    </source>
</reference>
<keyword evidence="3" id="KW-1185">Reference proteome</keyword>
<feature type="compositionally biased region" description="Basic and acidic residues" evidence="1">
    <location>
        <begin position="115"/>
        <end position="142"/>
    </location>
</feature>
<name>A0A8K0D3Y8_IGNLU</name>
<accession>A0A8K0D3Y8</accession>
<dbReference type="AlphaFoldDB" id="A0A8K0D3Y8"/>
<dbReference type="OrthoDB" id="7762929at2759"/>
<comment type="caution">
    <text evidence="2">The sequence shown here is derived from an EMBL/GenBank/DDBJ whole genome shotgun (WGS) entry which is preliminary data.</text>
</comment>
<dbReference type="EMBL" id="VTPC01003149">
    <property type="protein sequence ID" value="KAF2898973.1"/>
    <property type="molecule type" value="Genomic_DNA"/>
</dbReference>
<evidence type="ECO:0000256" key="1">
    <source>
        <dbReference type="SAM" id="MobiDB-lite"/>
    </source>
</evidence>
<evidence type="ECO:0000313" key="2">
    <source>
        <dbReference type="EMBL" id="KAF2898973.1"/>
    </source>
</evidence>
<dbReference type="Proteomes" id="UP000801492">
    <property type="component" value="Unassembled WGS sequence"/>
</dbReference>
<proteinExistence type="predicted"/>
<organism evidence="2 3">
    <name type="scientific">Ignelater luminosus</name>
    <name type="common">Cucubano</name>
    <name type="synonym">Pyrophorus luminosus</name>
    <dbReference type="NCBI Taxonomy" id="2038154"/>
    <lineage>
        <taxon>Eukaryota</taxon>
        <taxon>Metazoa</taxon>
        <taxon>Ecdysozoa</taxon>
        <taxon>Arthropoda</taxon>
        <taxon>Hexapoda</taxon>
        <taxon>Insecta</taxon>
        <taxon>Pterygota</taxon>
        <taxon>Neoptera</taxon>
        <taxon>Endopterygota</taxon>
        <taxon>Coleoptera</taxon>
        <taxon>Polyphaga</taxon>
        <taxon>Elateriformia</taxon>
        <taxon>Elateroidea</taxon>
        <taxon>Elateridae</taxon>
        <taxon>Agrypninae</taxon>
        <taxon>Pyrophorini</taxon>
        <taxon>Ignelater</taxon>
    </lineage>
</organism>
<evidence type="ECO:0000313" key="3">
    <source>
        <dbReference type="Proteomes" id="UP000801492"/>
    </source>
</evidence>
<sequence length="142" mass="16673">MKKQGLKWTPAVPLRRPDNIISSKVRENGEKGFIPSYENEPKINMNFIMSHEYLRIWLKERTVYEIDTYSKQDVEAGAGDIKRRFVQRYMSKSRNKGKERILPPIKLKRFAKASSKVDNKRSKNDEKKENKENEKEAVENGA</sequence>
<protein>
    <submittedName>
        <fullName evidence="2">Uncharacterized protein</fullName>
    </submittedName>
</protein>